<dbReference type="Gene3D" id="1.25.40.20">
    <property type="entry name" value="Ankyrin repeat-containing domain"/>
    <property type="match status" value="1"/>
</dbReference>
<keyword evidence="4" id="KW-0472">Membrane</keyword>
<organism evidence="6 7">
    <name type="scientific">Sphenostylis stenocarpa</name>
    <dbReference type="NCBI Taxonomy" id="92480"/>
    <lineage>
        <taxon>Eukaryota</taxon>
        <taxon>Viridiplantae</taxon>
        <taxon>Streptophyta</taxon>
        <taxon>Embryophyta</taxon>
        <taxon>Tracheophyta</taxon>
        <taxon>Spermatophyta</taxon>
        <taxon>Magnoliopsida</taxon>
        <taxon>eudicotyledons</taxon>
        <taxon>Gunneridae</taxon>
        <taxon>Pentapetalae</taxon>
        <taxon>rosids</taxon>
        <taxon>fabids</taxon>
        <taxon>Fabales</taxon>
        <taxon>Fabaceae</taxon>
        <taxon>Papilionoideae</taxon>
        <taxon>50 kb inversion clade</taxon>
        <taxon>NPAAA clade</taxon>
        <taxon>indigoferoid/millettioid clade</taxon>
        <taxon>Phaseoleae</taxon>
        <taxon>Sphenostylis</taxon>
    </lineage>
</organism>
<comment type="subcellular location">
    <subcellularLocation>
        <location evidence="1">Cell membrane</location>
        <topology evidence="1">Peripheral membrane protein</topology>
        <orientation evidence="1">Cytoplasmic side</orientation>
    </subcellularLocation>
</comment>
<protein>
    <recommendedName>
        <fullName evidence="5">PGG domain-containing protein</fullName>
    </recommendedName>
</protein>
<keyword evidence="2" id="KW-0175">Coiled coil</keyword>
<evidence type="ECO:0000256" key="4">
    <source>
        <dbReference type="SAM" id="Phobius"/>
    </source>
</evidence>
<accession>A0AA86VPT3</accession>
<dbReference type="InterPro" id="IPR036770">
    <property type="entry name" value="Ankyrin_rpt-contain_sf"/>
</dbReference>
<keyword evidence="7" id="KW-1185">Reference proteome</keyword>
<dbReference type="GO" id="GO:0005886">
    <property type="term" value="C:plasma membrane"/>
    <property type="evidence" value="ECO:0007669"/>
    <property type="project" value="UniProtKB-SubCell"/>
</dbReference>
<keyword evidence="4" id="KW-0812">Transmembrane</keyword>
<evidence type="ECO:0000313" key="6">
    <source>
        <dbReference type="EMBL" id="CAJ1964218.1"/>
    </source>
</evidence>
<evidence type="ECO:0000259" key="5">
    <source>
        <dbReference type="Pfam" id="PF13962"/>
    </source>
</evidence>
<gene>
    <name evidence="6" type="ORF">AYBTSS11_LOCUS20195</name>
</gene>
<dbReference type="Pfam" id="PF13962">
    <property type="entry name" value="PGG"/>
    <property type="match status" value="1"/>
</dbReference>
<name>A0AA86VPT3_9FABA</name>
<dbReference type="PANTHER" id="PTHR24177:SF187">
    <property type="entry name" value="ANKYRIN REPEAT PROTEIN"/>
    <property type="match status" value="1"/>
</dbReference>
<dbReference type="EMBL" id="OY731403">
    <property type="protein sequence ID" value="CAJ1964218.1"/>
    <property type="molecule type" value="Genomic_DNA"/>
</dbReference>
<dbReference type="InterPro" id="IPR026961">
    <property type="entry name" value="PGG_dom"/>
</dbReference>
<feature type="compositionally biased region" description="Low complexity" evidence="3">
    <location>
        <begin position="23"/>
        <end position="32"/>
    </location>
</feature>
<dbReference type="Proteomes" id="UP001189624">
    <property type="component" value="Chromosome 6"/>
</dbReference>
<feature type="domain" description="PGG" evidence="5">
    <location>
        <begin position="216"/>
        <end position="326"/>
    </location>
</feature>
<reference evidence="6" key="1">
    <citation type="submission" date="2023-10" db="EMBL/GenBank/DDBJ databases">
        <authorList>
            <person name="Domelevo Entfellner J.-B."/>
        </authorList>
    </citation>
    <scope>NUCLEOTIDE SEQUENCE</scope>
</reference>
<proteinExistence type="predicted"/>
<dbReference type="AlphaFoldDB" id="A0AA86VPT3"/>
<feature type="transmembrane region" description="Helical" evidence="4">
    <location>
        <begin position="262"/>
        <end position="285"/>
    </location>
</feature>
<dbReference type="Pfam" id="PF12796">
    <property type="entry name" value="Ank_2"/>
    <property type="match status" value="1"/>
</dbReference>
<evidence type="ECO:0000313" key="7">
    <source>
        <dbReference type="Proteomes" id="UP001189624"/>
    </source>
</evidence>
<feature type="transmembrane region" description="Helical" evidence="4">
    <location>
        <begin position="334"/>
        <end position="359"/>
    </location>
</feature>
<evidence type="ECO:0000256" key="3">
    <source>
        <dbReference type="SAM" id="MobiDB-lite"/>
    </source>
</evidence>
<evidence type="ECO:0000256" key="1">
    <source>
        <dbReference type="ARBA" id="ARBA00004413"/>
    </source>
</evidence>
<dbReference type="PANTHER" id="PTHR24177">
    <property type="entry name" value="CASKIN"/>
    <property type="match status" value="1"/>
</dbReference>
<feature type="region of interest" description="Disordered" evidence="3">
    <location>
        <begin position="14"/>
        <end position="40"/>
    </location>
</feature>
<dbReference type="Gramene" id="rna-AYBTSS11_LOCUS20195">
    <property type="protein sequence ID" value="CAJ1964218.1"/>
    <property type="gene ID" value="gene-AYBTSS11_LOCUS20195"/>
</dbReference>
<dbReference type="SUPFAM" id="SSF48403">
    <property type="entry name" value="Ankyrin repeat"/>
    <property type="match status" value="1"/>
</dbReference>
<sequence>MAVDSDSDLAQITKQQLKLGTASSSQNQQQNNGTEFAAKDEEKETRFVTVAKAGIVDLVNELQNRAKEEEMESAYLTAARNGITEIVHALHFKIPSVVHETNSKNQNVLLVAAKNKQVNVVQLLRKNLEKNVFRSLISEMDNRENTVLHLAAGASSNETTWKSLATVMQMMWDIKWYQYISDLVPEEFIYIRNKDYKTAWEIYEAKHKDKAKECSENLKDLSNSGSVVAALIAGVSFATSSTVPGGTDKGKPIFGGHPAFNVFATASLIGLVFSITALVMFLAILTSSKQAQDFRFSLPLKLSFGLSSLFASVVAMLVSFGAAQSFVLEEKSKIILLPVYATTLLPLALYEVLHLSFWFDLLRFVSKKEPWTL</sequence>
<dbReference type="InterPro" id="IPR002110">
    <property type="entry name" value="Ankyrin_rpt"/>
</dbReference>
<feature type="coiled-coil region" evidence="2">
    <location>
        <begin position="52"/>
        <end position="79"/>
    </location>
</feature>
<evidence type="ECO:0000256" key="2">
    <source>
        <dbReference type="SAM" id="Coils"/>
    </source>
</evidence>
<feature type="transmembrane region" description="Helical" evidence="4">
    <location>
        <begin position="306"/>
        <end position="328"/>
    </location>
</feature>
<keyword evidence="4" id="KW-1133">Transmembrane helix</keyword>